<dbReference type="Proteomes" id="UP000001992">
    <property type="component" value="Chromosome"/>
</dbReference>
<gene>
    <name evidence="1" type="ordered locus">Msm_0591</name>
</gene>
<keyword evidence="2" id="KW-1185">Reference proteome</keyword>
<dbReference type="eggNOG" id="arCOG15249">
    <property type="taxonomic scope" value="Archaea"/>
</dbReference>
<dbReference type="AlphaFoldDB" id="A5UKR8"/>
<proteinExistence type="predicted"/>
<evidence type="ECO:0000313" key="2">
    <source>
        <dbReference type="Proteomes" id="UP000001992"/>
    </source>
</evidence>
<dbReference type="KEGG" id="msi:Msm_0591"/>
<evidence type="ECO:0000313" key="1">
    <source>
        <dbReference type="EMBL" id="ABQ86796.1"/>
    </source>
</evidence>
<dbReference type="EMBL" id="CP000678">
    <property type="protein sequence ID" value="ABQ86796.1"/>
    <property type="molecule type" value="Genomic_DNA"/>
</dbReference>
<reference evidence="1 2" key="1">
    <citation type="journal article" date="2007" name="Proc. Natl. Acad. Sci. U.S.A.">
        <title>Genomic and metabolic adaptations of Methanobrevibacter smithii to the human gut.</title>
        <authorList>
            <person name="Samuel B.S."/>
            <person name="Hansen E.E."/>
            <person name="Manchester J.K."/>
            <person name="Coutinho P.M."/>
            <person name="Henrissat B."/>
            <person name="Fulton R."/>
            <person name="Latreille P."/>
            <person name="Kim K."/>
            <person name="Wilson R.K."/>
            <person name="Gordon J.I."/>
        </authorList>
    </citation>
    <scope>NUCLEOTIDE SEQUENCE [LARGE SCALE GENOMIC DNA]</scope>
    <source>
        <strain evidence="2">ATCC 35061 / DSM 861 / OCM 144 / PS</strain>
    </source>
</reference>
<dbReference type="PATRIC" id="fig|420247.28.peg.588"/>
<organism evidence="1 2">
    <name type="scientific">Methanobrevibacter smithii (strain ATCC 35061 / DSM 861 / OCM 144 / PS)</name>
    <dbReference type="NCBI Taxonomy" id="420247"/>
    <lineage>
        <taxon>Archaea</taxon>
        <taxon>Methanobacteriati</taxon>
        <taxon>Methanobacteriota</taxon>
        <taxon>Methanomada group</taxon>
        <taxon>Methanobacteria</taxon>
        <taxon>Methanobacteriales</taxon>
        <taxon>Methanobacteriaceae</taxon>
        <taxon>Methanobrevibacter</taxon>
    </lineage>
</organism>
<name>A5UKR8_METS3</name>
<dbReference type="EnsemblBacteria" id="ABQ86796">
    <property type="protein sequence ID" value="ABQ86796"/>
    <property type="gene ID" value="Msm_0591"/>
</dbReference>
<dbReference type="HOGENOM" id="CLU_3338520_0_0_2"/>
<accession>A5UKR8</accession>
<dbReference type="BioCyc" id="MSMI420247:GHWZ-602-MONOMER"/>
<sequence length="37" mass="4285">MGVRPSCCETPKEETSKVKKNIKKVFNFFFGCCKNKK</sequence>
<protein>
    <submittedName>
        <fullName evidence="1">Uncharacterized protein</fullName>
    </submittedName>
</protein>